<evidence type="ECO:0000256" key="1">
    <source>
        <dbReference type="SAM" id="Phobius"/>
    </source>
</evidence>
<accession>U4KQG4</accession>
<dbReference type="EMBL" id="FO681347">
    <property type="protein sequence ID" value="CCV64570.1"/>
    <property type="molecule type" value="Genomic_DNA"/>
</dbReference>
<gene>
    <name evidence="2" type="ORF">BN85409930</name>
</gene>
<evidence type="ECO:0000313" key="3">
    <source>
        <dbReference type="Proteomes" id="UP000032740"/>
    </source>
</evidence>
<feature type="transmembrane region" description="Helical" evidence="1">
    <location>
        <begin position="146"/>
        <end position="166"/>
    </location>
</feature>
<organism evidence="2 3">
    <name type="scientific">Alteracholeplasma palmae (strain ATCC 49389 / J233)</name>
    <name type="common">Acholeplasma palmae</name>
    <dbReference type="NCBI Taxonomy" id="1318466"/>
    <lineage>
        <taxon>Bacteria</taxon>
        <taxon>Bacillati</taxon>
        <taxon>Mycoplasmatota</taxon>
        <taxon>Mollicutes</taxon>
        <taxon>Acholeplasmatales</taxon>
        <taxon>Acholeplasmataceae</taxon>
        <taxon>Acholeplasma</taxon>
    </lineage>
</organism>
<dbReference type="KEGG" id="apal:BN85409930"/>
<dbReference type="HOGENOM" id="CLU_1292110_0_0_14"/>
<evidence type="ECO:0000313" key="2">
    <source>
        <dbReference type="EMBL" id="CCV64570.1"/>
    </source>
</evidence>
<feature type="transmembrane region" description="Helical" evidence="1">
    <location>
        <begin position="41"/>
        <end position="60"/>
    </location>
</feature>
<keyword evidence="3" id="KW-1185">Reference proteome</keyword>
<proteinExistence type="predicted"/>
<feature type="transmembrane region" description="Helical" evidence="1">
    <location>
        <begin position="112"/>
        <end position="134"/>
    </location>
</feature>
<feature type="transmembrane region" description="Helical" evidence="1">
    <location>
        <begin position="80"/>
        <end position="100"/>
    </location>
</feature>
<dbReference type="Proteomes" id="UP000032740">
    <property type="component" value="Chromosome"/>
</dbReference>
<reference evidence="2 3" key="1">
    <citation type="journal article" date="2013" name="J. Mol. Microbiol. Biotechnol.">
        <title>Analysis of the Complete Genomes of Acholeplasma brassicae , A. palmae and A. laidlawii and Their Comparison to the Obligate Parasites from ' Candidatus Phytoplasma'.</title>
        <authorList>
            <person name="Kube M."/>
            <person name="Siewert C."/>
            <person name="Migdoll A.M."/>
            <person name="Duduk B."/>
            <person name="Holz S."/>
            <person name="Rabus R."/>
            <person name="Seemuller E."/>
            <person name="Mitrovic J."/>
            <person name="Muller I."/>
            <person name="Buttner C."/>
            <person name="Reinhardt R."/>
        </authorList>
    </citation>
    <scope>NUCLEOTIDE SEQUENCE [LARGE SCALE GENOMIC DNA]</scope>
    <source>
        <strain evidence="2 3">J233</strain>
    </source>
</reference>
<keyword evidence="1" id="KW-0472">Membrane</keyword>
<dbReference type="RefSeq" id="WP_026660637.1">
    <property type="nucleotide sequence ID" value="NC_022538.1"/>
</dbReference>
<keyword evidence="1" id="KW-1133">Transmembrane helix</keyword>
<sequence>MLKILNYNLSKIFNKYTYSIISTSLLVMIGTYFMPHDIAKIVILSINIFIVLNIAFKLYLRKSKMIFIPYSKIKIMLTFILEYLIYISTVIGISVCFYTLNYNKNIETNLTFFEIINIFNKTIFLYSIVISFFYFAESNIKNINKFLKVTVWFLMAVDAGIAFEAMDFYKDNVYNEEIILAYILGCLVLLLNFIFIIIINEKKDLKDGVQAYV</sequence>
<feature type="transmembrane region" description="Helical" evidence="1">
    <location>
        <begin position="178"/>
        <end position="199"/>
    </location>
</feature>
<feature type="transmembrane region" description="Helical" evidence="1">
    <location>
        <begin position="16"/>
        <end position="35"/>
    </location>
</feature>
<dbReference type="AlphaFoldDB" id="U4KQG4"/>
<dbReference type="STRING" id="1318466.BN85409930"/>
<protein>
    <submittedName>
        <fullName evidence="2">Uncharacterized protein</fullName>
    </submittedName>
</protein>
<keyword evidence="1" id="KW-0812">Transmembrane</keyword>
<name>U4KQG4_ALTPJ</name>